<dbReference type="InterPro" id="IPR004117">
    <property type="entry name" value="7tm6_olfct_rcpt"/>
</dbReference>
<comment type="similarity">
    <text evidence="9">Belongs to the insect chemoreceptor superfamily. Heteromeric odorant receptor channel (TC 1.A.69) family.</text>
</comment>
<feature type="transmembrane region" description="Helical" evidence="9">
    <location>
        <begin position="34"/>
        <end position="53"/>
    </location>
</feature>
<feature type="transmembrane region" description="Helical" evidence="9">
    <location>
        <begin position="174"/>
        <end position="198"/>
    </location>
</feature>
<keyword evidence="5 9" id="KW-1133">Transmembrane helix</keyword>
<dbReference type="InParanoid" id="A0A7E5WME5"/>
<evidence type="ECO:0000313" key="10">
    <source>
        <dbReference type="Proteomes" id="UP000322000"/>
    </source>
</evidence>
<evidence type="ECO:0000256" key="6">
    <source>
        <dbReference type="ARBA" id="ARBA00023136"/>
    </source>
</evidence>
<dbReference type="GO" id="GO:0005549">
    <property type="term" value="F:odorant binding"/>
    <property type="evidence" value="ECO:0007669"/>
    <property type="project" value="InterPro"/>
</dbReference>
<keyword evidence="8 9" id="KW-0807">Transducer</keyword>
<dbReference type="KEGG" id="tnl:113503500"/>
<keyword evidence="7 9" id="KW-0675">Receptor</keyword>
<evidence type="ECO:0000256" key="9">
    <source>
        <dbReference type="RuleBase" id="RU351113"/>
    </source>
</evidence>
<keyword evidence="4 9" id="KW-0552">Olfaction</keyword>
<dbReference type="GO" id="GO:0007165">
    <property type="term" value="P:signal transduction"/>
    <property type="evidence" value="ECO:0007669"/>
    <property type="project" value="UniProtKB-KW"/>
</dbReference>
<keyword evidence="10" id="KW-1185">Reference proteome</keyword>
<dbReference type="Pfam" id="PF02949">
    <property type="entry name" value="7tm_6"/>
    <property type="match status" value="1"/>
</dbReference>
<evidence type="ECO:0000256" key="2">
    <source>
        <dbReference type="ARBA" id="ARBA00022606"/>
    </source>
</evidence>
<evidence type="ECO:0000313" key="11">
    <source>
        <dbReference type="RefSeq" id="XP_026741311.1"/>
    </source>
</evidence>
<sequence length="386" mass="44202">MDIPAYEEFLKQIKINLWVSGIPYGDPKVHFRFYILYITLQIMFGLELTYFVSKISSENALELSQLAPCMCVGGLTVLKITALTLKRKTIYKLTECLSQLHGKILKDDHKTNLVKKNLILLNVFIKYFLVLNAVLISVYNFSTLIIMTYHYFANNEVIFPLPYPVFVPFATDSWLPWIVVYVFSIMSGFICVLFYTIVDGLYFVLTSHICGNFSIISDRIKCLDVSSMDNLTEIIKDHQYILKLAEDLEDIFTAPNLFNVLFGSLEICALGFNITIGSWGQTPACLLFLSSVLLQILMMSVFGENIIRESSKIGDAAFLCNWYNMDEKTKKLILMIIVRSKKPARLTAYKFSVISYESFTKIISTSWSYFTILRTMYAPADVNRSD</sequence>
<organism evidence="10 11">
    <name type="scientific">Trichoplusia ni</name>
    <name type="common">Cabbage looper</name>
    <dbReference type="NCBI Taxonomy" id="7111"/>
    <lineage>
        <taxon>Eukaryota</taxon>
        <taxon>Metazoa</taxon>
        <taxon>Ecdysozoa</taxon>
        <taxon>Arthropoda</taxon>
        <taxon>Hexapoda</taxon>
        <taxon>Insecta</taxon>
        <taxon>Pterygota</taxon>
        <taxon>Neoptera</taxon>
        <taxon>Endopterygota</taxon>
        <taxon>Lepidoptera</taxon>
        <taxon>Glossata</taxon>
        <taxon>Ditrysia</taxon>
        <taxon>Noctuoidea</taxon>
        <taxon>Noctuidae</taxon>
        <taxon>Plusiinae</taxon>
        <taxon>Trichoplusia</taxon>
    </lineage>
</organism>
<dbReference type="GeneID" id="113503500"/>
<name>A0A7E5WME5_TRINI</name>
<dbReference type="PANTHER" id="PTHR21137">
    <property type="entry name" value="ODORANT RECEPTOR"/>
    <property type="match status" value="1"/>
</dbReference>
<feature type="transmembrane region" description="Helical" evidence="9">
    <location>
        <begin position="124"/>
        <end position="152"/>
    </location>
</feature>
<gene>
    <name evidence="11" type="primary">LOC113503500</name>
</gene>
<dbReference type="OrthoDB" id="7540137at2759"/>
<evidence type="ECO:0000256" key="7">
    <source>
        <dbReference type="ARBA" id="ARBA00023170"/>
    </source>
</evidence>
<dbReference type="RefSeq" id="XP_026741311.1">
    <property type="nucleotide sequence ID" value="XM_026885510.1"/>
</dbReference>
<dbReference type="Proteomes" id="UP000322000">
    <property type="component" value="Chromosome 19"/>
</dbReference>
<evidence type="ECO:0000256" key="5">
    <source>
        <dbReference type="ARBA" id="ARBA00022989"/>
    </source>
</evidence>
<proteinExistence type="inferred from homology"/>
<evidence type="ECO:0000256" key="8">
    <source>
        <dbReference type="ARBA" id="ARBA00023224"/>
    </source>
</evidence>
<dbReference type="PANTHER" id="PTHR21137:SF44">
    <property type="entry name" value="ODORANT RECEPTOR 13A-RELATED"/>
    <property type="match status" value="1"/>
</dbReference>
<keyword evidence="2 9" id="KW-0716">Sensory transduction</keyword>
<protein>
    <recommendedName>
        <fullName evidence="9">Odorant receptor</fullName>
    </recommendedName>
</protein>
<dbReference type="GO" id="GO:0005886">
    <property type="term" value="C:plasma membrane"/>
    <property type="evidence" value="ECO:0007669"/>
    <property type="project" value="UniProtKB-SubCell"/>
</dbReference>
<comment type="caution">
    <text evidence="9">Lacks conserved residue(s) required for the propagation of feature annotation.</text>
</comment>
<evidence type="ECO:0000256" key="1">
    <source>
        <dbReference type="ARBA" id="ARBA00004141"/>
    </source>
</evidence>
<reference evidence="11" key="1">
    <citation type="submission" date="2025-08" db="UniProtKB">
        <authorList>
            <consortium name="RefSeq"/>
        </authorList>
    </citation>
    <scope>IDENTIFICATION</scope>
</reference>
<accession>A0A7E5WME5</accession>
<evidence type="ECO:0000256" key="4">
    <source>
        <dbReference type="ARBA" id="ARBA00022725"/>
    </source>
</evidence>
<feature type="transmembrane region" description="Helical" evidence="9">
    <location>
        <begin position="65"/>
        <end position="85"/>
    </location>
</feature>
<comment type="subcellular location">
    <subcellularLocation>
        <location evidence="9">Cell membrane</location>
        <topology evidence="9">Multi-pass membrane protein</topology>
    </subcellularLocation>
    <subcellularLocation>
        <location evidence="1">Membrane</location>
        <topology evidence="1">Multi-pass membrane protein</topology>
    </subcellularLocation>
</comment>
<dbReference type="AlphaFoldDB" id="A0A7E5WME5"/>
<feature type="transmembrane region" description="Helical" evidence="9">
    <location>
        <begin position="257"/>
        <end position="280"/>
    </location>
</feature>
<dbReference type="GO" id="GO:0004984">
    <property type="term" value="F:olfactory receptor activity"/>
    <property type="evidence" value="ECO:0007669"/>
    <property type="project" value="InterPro"/>
</dbReference>
<keyword evidence="3 9" id="KW-0812">Transmembrane</keyword>
<keyword evidence="6 9" id="KW-0472">Membrane</keyword>
<evidence type="ECO:0000256" key="3">
    <source>
        <dbReference type="ARBA" id="ARBA00022692"/>
    </source>
</evidence>
<feature type="transmembrane region" description="Helical" evidence="9">
    <location>
        <begin position="286"/>
        <end position="303"/>
    </location>
</feature>